<feature type="transmembrane region" description="Helical" evidence="6">
    <location>
        <begin position="455"/>
        <end position="473"/>
    </location>
</feature>
<feature type="region of interest" description="Disordered" evidence="5">
    <location>
        <begin position="552"/>
        <end position="573"/>
    </location>
</feature>
<evidence type="ECO:0000256" key="3">
    <source>
        <dbReference type="ARBA" id="ARBA00022989"/>
    </source>
</evidence>
<dbReference type="PANTHER" id="PTHR11785:SF353">
    <property type="entry name" value="METHIONINE TRANSPORTER (EUROFUNG)"/>
    <property type="match status" value="1"/>
</dbReference>
<evidence type="ECO:0000313" key="8">
    <source>
        <dbReference type="Proteomes" id="UP000478008"/>
    </source>
</evidence>
<keyword evidence="4 6" id="KW-0472">Membrane</keyword>
<keyword evidence="2 6" id="KW-0812">Transmembrane</keyword>
<evidence type="ECO:0000256" key="5">
    <source>
        <dbReference type="SAM" id="MobiDB-lite"/>
    </source>
</evidence>
<dbReference type="Proteomes" id="UP000478008">
    <property type="component" value="Unassembled WGS sequence"/>
</dbReference>
<feature type="transmembrane region" description="Helical" evidence="6">
    <location>
        <begin position="337"/>
        <end position="358"/>
    </location>
</feature>
<dbReference type="InterPro" id="IPR050598">
    <property type="entry name" value="AminoAcid_Transporter"/>
</dbReference>
<accession>A0A7D9GY67</accession>
<dbReference type="InterPro" id="IPR002293">
    <property type="entry name" value="AA/rel_permease1"/>
</dbReference>
<evidence type="ECO:0000256" key="6">
    <source>
        <dbReference type="SAM" id="Phobius"/>
    </source>
</evidence>
<dbReference type="AlphaFoldDB" id="A0A7D9GY67"/>
<feature type="transmembrane region" description="Helical" evidence="6">
    <location>
        <begin position="285"/>
        <end position="307"/>
    </location>
</feature>
<feature type="transmembrane region" description="Helical" evidence="6">
    <location>
        <begin position="410"/>
        <end position="434"/>
    </location>
</feature>
<comment type="subcellular location">
    <subcellularLocation>
        <location evidence="1">Membrane</location>
        <topology evidence="1">Multi-pass membrane protein</topology>
    </subcellularLocation>
</comment>
<name>A0A7D9GY67_DEKBR</name>
<dbReference type="GO" id="GO:0015179">
    <property type="term" value="F:L-amino acid transmembrane transporter activity"/>
    <property type="evidence" value="ECO:0007669"/>
    <property type="project" value="TreeGrafter"/>
</dbReference>
<dbReference type="PANTHER" id="PTHR11785">
    <property type="entry name" value="AMINO ACID TRANSPORTER"/>
    <property type="match status" value="1"/>
</dbReference>
<keyword evidence="3 6" id="KW-1133">Transmembrane helix</keyword>
<feature type="transmembrane region" description="Helical" evidence="6">
    <location>
        <begin position="179"/>
        <end position="198"/>
    </location>
</feature>
<feature type="transmembrane region" description="Helical" evidence="6">
    <location>
        <begin position="57"/>
        <end position="80"/>
    </location>
</feature>
<protein>
    <submittedName>
        <fullName evidence="7">DEBR0S1_26456g1_1</fullName>
    </submittedName>
</protein>
<feature type="transmembrane region" description="Helical" evidence="6">
    <location>
        <begin position="92"/>
        <end position="114"/>
    </location>
</feature>
<organism evidence="7 8">
    <name type="scientific">Dekkera bruxellensis</name>
    <name type="common">Brettanomyces custersii</name>
    <dbReference type="NCBI Taxonomy" id="5007"/>
    <lineage>
        <taxon>Eukaryota</taxon>
        <taxon>Fungi</taxon>
        <taxon>Dikarya</taxon>
        <taxon>Ascomycota</taxon>
        <taxon>Saccharomycotina</taxon>
        <taxon>Pichiomycetes</taxon>
        <taxon>Pichiales</taxon>
        <taxon>Pichiaceae</taxon>
        <taxon>Brettanomyces</taxon>
    </lineage>
</organism>
<keyword evidence="8" id="KW-1185">Reference proteome</keyword>
<dbReference type="Pfam" id="PF13520">
    <property type="entry name" value="AA_permease_2"/>
    <property type="match status" value="1"/>
</dbReference>
<evidence type="ECO:0000256" key="2">
    <source>
        <dbReference type="ARBA" id="ARBA00022692"/>
    </source>
</evidence>
<proteinExistence type="predicted"/>
<dbReference type="EMBL" id="CABFWN010000001">
    <property type="protein sequence ID" value="VUG16820.1"/>
    <property type="molecule type" value="Genomic_DNA"/>
</dbReference>
<feature type="transmembrane region" description="Helical" evidence="6">
    <location>
        <begin position="205"/>
        <end position="224"/>
    </location>
</feature>
<dbReference type="Gene3D" id="1.20.1740.10">
    <property type="entry name" value="Amino acid/polyamine transporter I"/>
    <property type="match status" value="1"/>
</dbReference>
<reference evidence="7 8" key="1">
    <citation type="submission" date="2019-07" db="EMBL/GenBank/DDBJ databases">
        <authorList>
            <person name="Friedrich A."/>
            <person name="Schacherer J."/>
        </authorList>
    </citation>
    <scope>NUCLEOTIDE SEQUENCE [LARGE SCALE GENOMIC DNA]</scope>
</reference>
<evidence type="ECO:0000256" key="4">
    <source>
        <dbReference type="ARBA" id="ARBA00023136"/>
    </source>
</evidence>
<feature type="transmembrane region" description="Helical" evidence="6">
    <location>
        <begin position="493"/>
        <end position="513"/>
    </location>
</feature>
<feature type="transmembrane region" description="Helical" evidence="6">
    <location>
        <begin position="253"/>
        <end position="273"/>
    </location>
</feature>
<dbReference type="GO" id="GO:0016020">
    <property type="term" value="C:membrane"/>
    <property type="evidence" value="ECO:0007669"/>
    <property type="project" value="UniProtKB-SubCell"/>
</dbReference>
<feature type="transmembrane region" description="Helical" evidence="6">
    <location>
        <begin position="384"/>
        <end position="404"/>
    </location>
</feature>
<gene>
    <name evidence="7" type="ORF">DEBR0S1_26456G</name>
</gene>
<sequence>MLSFLKGTKDFFKVVILGIDDSGEVNEKELQDYGDTEQINDGAPVEKKSPLGYNVSNLTACYLIIQGVIGTGIFATPATILKSVGSVGASYLFWSVGFVVNLFIVFMYVEYVTYFRRRSGAQVAYLEQAYPKPKFMIPVLYAAVSVTLSYITSSAASFAQYVFEGANYNATAWQERGLSVLPLFLAAIFTILSTKWSLRLNNLIGWCKVCFVLFISFSGFAALAGSTKAPKNHEIFKNAWKGTTTDGNSISNAILKVVFSFGGTPYAFTVVAETHPKNTIRTYKYFVPFTLFLIFIMYILCVTAYYAGIGNFKEITDSGNLVAAVYFRKIFKTQASVRAMCAFVALSSFGHMLTAFIAHSRILRECGRQGVLPYPNLWTSVKPFGTPILPIVVTLCVNLVVLLAPPPGDAYNFIVDLGSYADYIFNVLLSFGLFRIRMQRKRRGLGYREFHIPTPLLIIVLLWSLFVIAMAFVPPKGTLIGSDVSFFYATYPITTFGIFGLCICYYIVWAWVLPHIGKYKRRVVSYELSNGEKGHRVVKVSFKDIEAWDKQHGPQKDSLVASGFDDEPEGSLETTVCNVSEGSIKEKEASLTK</sequence>
<evidence type="ECO:0000256" key="1">
    <source>
        <dbReference type="ARBA" id="ARBA00004141"/>
    </source>
</evidence>
<feature type="transmembrane region" description="Helical" evidence="6">
    <location>
        <begin position="135"/>
        <end position="159"/>
    </location>
</feature>
<evidence type="ECO:0000313" key="7">
    <source>
        <dbReference type="EMBL" id="VUG16820.1"/>
    </source>
</evidence>